<gene>
    <name evidence="1" type="ORF">BU25DRAFT_408980</name>
</gene>
<dbReference type="EMBL" id="MU006709">
    <property type="protein sequence ID" value="KAF2629711.1"/>
    <property type="molecule type" value="Genomic_DNA"/>
</dbReference>
<keyword evidence="2" id="KW-1185">Reference proteome</keyword>
<evidence type="ECO:0000313" key="1">
    <source>
        <dbReference type="EMBL" id="KAF2629711.1"/>
    </source>
</evidence>
<sequence length="628" mass="67950">MAQAEKRVSLGELIRHAGITPATTRQPCLPAPSQPSNLSSEEDRTQARDILIRRRQKNPESKDAVLKRIFKSPKDKEKALDTTQWEFSQDELDQALSAVIRNPKSNLGLVQAFLGLGVKINFVDTSDKKKSKSNTPNSSLRRRSTVLQQAATLRKADSVNLLACSGADQTTLDEGLKAALTAKDHPCVEELLRHGADLNRFPNALAAAVQANDQSFAQLLLRAPKALRPEVISSCLPAAVRQNSEPIVSLLISYGADPNFDSANALNMAIGKEDWKMTLMLVSGPTPLAPPNLQRLLDTVMRLRTCIATLQFLQLLFCCGLPPASIGLPDLLICRVRKNDTPGSKMMINHGVPTTTNEAECLRLAIENANWVLVDAILSTPIEGQHASAALDTLSLDTPQSDRLRIVQSLVHKGASSRSLGRWLSIAVKERDVPLMELLLKAGAPVDAQAVSLAVAQVDESTLRLFCSYKPTSASTSTALPLVFGPQGQRHSRTLALLDTLLAHGVEDTPALQTLRIAIEGGPENLDIVQRLLAANPKLLGSAFEYTIALEGASKKKPLMEALLKLGIPQEALDKALTTETQYAAKDKDLSTTTVLMRQGASVSVGSANPHDLTLRRLSYTISRTSST</sequence>
<proteinExistence type="predicted"/>
<reference evidence="1" key="1">
    <citation type="journal article" date="2020" name="Stud. Mycol.">
        <title>101 Dothideomycetes genomes: a test case for predicting lifestyles and emergence of pathogens.</title>
        <authorList>
            <person name="Haridas S."/>
            <person name="Albert R."/>
            <person name="Binder M."/>
            <person name="Bloem J."/>
            <person name="Labutti K."/>
            <person name="Salamov A."/>
            <person name="Andreopoulos B."/>
            <person name="Baker S."/>
            <person name="Barry K."/>
            <person name="Bills G."/>
            <person name="Bluhm B."/>
            <person name="Cannon C."/>
            <person name="Castanera R."/>
            <person name="Culley D."/>
            <person name="Daum C."/>
            <person name="Ezra D."/>
            <person name="Gonzalez J."/>
            <person name="Henrissat B."/>
            <person name="Kuo A."/>
            <person name="Liang C."/>
            <person name="Lipzen A."/>
            <person name="Lutzoni F."/>
            <person name="Magnuson J."/>
            <person name="Mondo S."/>
            <person name="Nolan M."/>
            <person name="Ohm R."/>
            <person name="Pangilinan J."/>
            <person name="Park H.-J."/>
            <person name="Ramirez L."/>
            <person name="Alfaro M."/>
            <person name="Sun H."/>
            <person name="Tritt A."/>
            <person name="Yoshinaga Y."/>
            <person name="Zwiers L.-H."/>
            <person name="Turgeon B."/>
            <person name="Goodwin S."/>
            <person name="Spatafora J."/>
            <person name="Crous P."/>
            <person name="Grigoriev I."/>
        </authorList>
    </citation>
    <scope>NUCLEOTIDE SEQUENCE</scope>
    <source>
        <strain evidence="1">CBS 525.71</strain>
    </source>
</reference>
<protein>
    <submittedName>
        <fullName evidence="1">Uncharacterized protein</fullName>
    </submittedName>
</protein>
<name>A0ACB6S6I5_9PLEO</name>
<comment type="caution">
    <text evidence="1">The sequence shown here is derived from an EMBL/GenBank/DDBJ whole genome shotgun (WGS) entry which is preliminary data.</text>
</comment>
<evidence type="ECO:0000313" key="2">
    <source>
        <dbReference type="Proteomes" id="UP000799754"/>
    </source>
</evidence>
<dbReference type="Proteomes" id="UP000799754">
    <property type="component" value="Unassembled WGS sequence"/>
</dbReference>
<accession>A0ACB6S6I5</accession>
<organism evidence="1 2">
    <name type="scientific">Macroventuria anomochaeta</name>
    <dbReference type="NCBI Taxonomy" id="301207"/>
    <lineage>
        <taxon>Eukaryota</taxon>
        <taxon>Fungi</taxon>
        <taxon>Dikarya</taxon>
        <taxon>Ascomycota</taxon>
        <taxon>Pezizomycotina</taxon>
        <taxon>Dothideomycetes</taxon>
        <taxon>Pleosporomycetidae</taxon>
        <taxon>Pleosporales</taxon>
        <taxon>Pleosporineae</taxon>
        <taxon>Didymellaceae</taxon>
        <taxon>Macroventuria</taxon>
    </lineage>
</organism>